<feature type="domain" description="PKD" evidence="4">
    <location>
        <begin position="436"/>
        <end position="477"/>
    </location>
</feature>
<dbReference type="PANTHER" id="PTHR12147">
    <property type="entry name" value="METALLOPEPTIDASE M28 FAMILY MEMBER"/>
    <property type="match status" value="1"/>
</dbReference>
<dbReference type="InterPro" id="IPR045175">
    <property type="entry name" value="M28_fam"/>
</dbReference>
<dbReference type="InterPro" id="IPR000601">
    <property type="entry name" value="PKD_dom"/>
</dbReference>
<dbReference type="InterPro" id="IPR035986">
    <property type="entry name" value="PKD_dom_sf"/>
</dbReference>
<keyword evidence="3" id="KW-0732">Signal</keyword>
<keyword evidence="2" id="KW-1133">Transmembrane helix</keyword>
<dbReference type="OrthoDB" id="9762302at2"/>
<dbReference type="AlphaFoldDB" id="A0A402B1X3"/>
<dbReference type="SMART" id="SM00089">
    <property type="entry name" value="PKD"/>
    <property type="match status" value="1"/>
</dbReference>
<dbReference type="PROSITE" id="PS50093">
    <property type="entry name" value="PKD"/>
    <property type="match status" value="1"/>
</dbReference>
<dbReference type="InterPro" id="IPR022409">
    <property type="entry name" value="PKD/Chitinase_dom"/>
</dbReference>
<dbReference type="Pfam" id="PF18911">
    <property type="entry name" value="PKD_4"/>
    <property type="match status" value="1"/>
</dbReference>
<reference evidence="6" key="1">
    <citation type="submission" date="2018-12" db="EMBL/GenBank/DDBJ databases">
        <title>Tengunoibacter tsumagoiensis gen. nov., sp. nov., Dictyobacter kobayashii sp. nov., D. alpinus sp. nov., and D. joshuensis sp. nov. and description of Dictyobacteraceae fam. nov. within the order Ktedonobacterales isolated from Tengu-no-mugimeshi.</title>
        <authorList>
            <person name="Wang C.M."/>
            <person name="Zheng Y."/>
            <person name="Sakai Y."/>
            <person name="Toyoda A."/>
            <person name="Minakuchi Y."/>
            <person name="Abe K."/>
            <person name="Yokota A."/>
            <person name="Yabe S."/>
        </authorList>
    </citation>
    <scope>NUCLEOTIDE SEQUENCE [LARGE SCALE GENOMIC DNA]</scope>
    <source>
        <strain evidence="6">Uno16</strain>
    </source>
</reference>
<feature type="compositionally biased region" description="Polar residues" evidence="1">
    <location>
        <begin position="542"/>
        <end position="558"/>
    </location>
</feature>
<keyword evidence="6" id="KW-1185">Reference proteome</keyword>
<proteinExistence type="predicted"/>
<evidence type="ECO:0000259" key="4">
    <source>
        <dbReference type="PROSITE" id="PS50093"/>
    </source>
</evidence>
<comment type="caution">
    <text evidence="5">The sequence shown here is derived from an EMBL/GenBank/DDBJ whole genome shotgun (WGS) entry which is preliminary data.</text>
</comment>
<organism evidence="5 6">
    <name type="scientific">Dictyobacter alpinus</name>
    <dbReference type="NCBI Taxonomy" id="2014873"/>
    <lineage>
        <taxon>Bacteria</taxon>
        <taxon>Bacillati</taxon>
        <taxon>Chloroflexota</taxon>
        <taxon>Ktedonobacteria</taxon>
        <taxon>Ktedonobacterales</taxon>
        <taxon>Dictyobacteraceae</taxon>
        <taxon>Dictyobacter</taxon>
    </lineage>
</organism>
<feature type="transmembrane region" description="Helical" evidence="2">
    <location>
        <begin position="571"/>
        <end position="593"/>
    </location>
</feature>
<dbReference type="EMBL" id="BIFT01000001">
    <property type="protein sequence ID" value="GCE25349.1"/>
    <property type="molecule type" value="Genomic_DNA"/>
</dbReference>
<feature type="chain" id="PRO_5019574382" description="PKD domain-containing protein" evidence="3">
    <location>
        <begin position="29"/>
        <end position="610"/>
    </location>
</feature>
<dbReference type="Proteomes" id="UP000287171">
    <property type="component" value="Unassembled WGS sequence"/>
</dbReference>
<dbReference type="SUPFAM" id="SSF49299">
    <property type="entry name" value="PKD domain"/>
    <property type="match status" value="1"/>
</dbReference>
<dbReference type="InterPro" id="IPR013783">
    <property type="entry name" value="Ig-like_fold"/>
</dbReference>
<evidence type="ECO:0000256" key="3">
    <source>
        <dbReference type="SAM" id="SignalP"/>
    </source>
</evidence>
<evidence type="ECO:0000256" key="2">
    <source>
        <dbReference type="SAM" id="Phobius"/>
    </source>
</evidence>
<gene>
    <name evidence="5" type="ORF">KDA_08330</name>
</gene>
<keyword evidence="2" id="KW-0472">Membrane</keyword>
<evidence type="ECO:0000313" key="6">
    <source>
        <dbReference type="Proteomes" id="UP000287171"/>
    </source>
</evidence>
<feature type="signal peptide" evidence="3">
    <location>
        <begin position="1"/>
        <end position="28"/>
    </location>
</feature>
<feature type="region of interest" description="Disordered" evidence="1">
    <location>
        <begin position="542"/>
        <end position="562"/>
    </location>
</feature>
<dbReference type="SUPFAM" id="SSF53187">
    <property type="entry name" value="Zn-dependent exopeptidases"/>
    <property type="match status" value="1"/>
</dbReference>
<dbReference type="PANTHER" id="PTHR12147:SF26">
    <property type="entry name" value="PEPTIDASE M28 DOMAIN-CONTAINING PROTEIN"/>
    <property type="match status" value="1"/>
</dbReference>
<evidence type="ECO:0000256" key="1">
    <source>
        <dbReference type="SAM" id="MobiDB-lite"/>
    </source>
</evidence>
<dbReference type="GO" id="GO:0008235">
    <property type="term" value="F:metalloexopeptidase activity"/>
    <property type="evidence" value="ECO:0007669"/>
    <property type="project" value="InterPro"/>
</dbReference>
<dbReference type="Gene3D" id="2.60.40.10">
    <property type="entry name" value="Immunoglobulins"/>
    <property type="match status" value="1"/>
</dbReference>
<dbReference type="Gene3D" id="3.40.630.10">
    <property type="entry name" value="Zn peptidases"/>
    <property type="match status" value="1"/>
</dbReference>
<dbReference type="Pfam" id="PF04389">
    <property type="entry name" value="Peptidase_M28"/>
    <property type="match status" value="1"/>
</dbReference>
<dbReference type="InterPro" id="IPR007484">
    <property type="entry name" value="Peptidase_M28"/>
</dbReference>
<accession>A0A402B1X3</accession>
<name>A0A402B1X3_9CHLR</name>
<dbReference type="GO" id="GO:0006508">
    <property type="term" value="P:proteolysis"/>
    <property type="evidence" value="ECO:0007669"/>
    <property type="project" value="InterPro"/>
</dbReference>
<protein>
    <recommendedName>
        <fullName evidence="4">PKD domain-containing protein</fullName>
    </recommendedName>
</protein>
<dbReference type="RefSeq" id="WP_126625941.1">
    <property type="nucleotide sequence ID" value="NZ_BIFT01000001.1"/>
</dbReference>
<evidence type="ECO:0000313" key="5">
    <source>
        <dbReference type="EMBL" id="GCE25349.1"/>
    </source>
</evidence>
<sequence length="610" mass="67068">MSHRILRASFFVLLLLCSIVTLPLTALASTTHKQAIQYPGAAKDELPVVEPDYIYKQLFLLATRFQHREAGYDAQIPVDKNGHDEFANYWKEEMLGNLQEFSAVPSTIPFPIRGWVNRPDTIPASNVEVTVPGAVHPEQVVVIGCHYDGMATSTQSANDDASGCAIELGVARAMGNYWKQHHLAPQRTLRFVLFDAEEQGLYGSYNYVNATVNGDLNNIVAMFNEEQNGIAYPLRYLGQMNNTLMPFYVDLSPVVDGPQKEKIIQFRKLMAQAVPAVFQQIRELGVQSLTYHGANKQDVTQPVFTADQLSYVKQEDDTLGSSDQVPFTQAGIPCATFVGNSTYYQGNVQASYPYDQPTDTIQLMNTFASGNTAQSAALTMALTLPTLLTTWMLHQPAILGETTSPNKDLTTISDIGRIQTGKDFLVSVENAPPAQPDTTSYNWNFGDGQNATGRVVQHTYQSDGNYQLTLTITSATGVQRISKKLTASKNNPLYKNMYERYYSTGRPPTNPFVKLPKPDATLSDRILLTPNATWTTNQIIGQTSAGGTQNQAGTTAPLPSNKKESMIPEPFLFLAILAGLLLIAGIIGSVLVVRHRHKSLSGMDKVSRKA</sequence>
<dbReference type="CDD" id="cd00146">
    <property type="entry name" value="PKD"/>
    <property type="match status" value="1"/>
</dbReference>
<keyword evidence="2" id="KW-0812">Transmembrane</keyword>